<evidence type="ECO:0000313" key="1">
    <source>
        <dbReference type="EMBL" id="MBB4613447.1"/>
    </source>
</evidence>
<sequence length="35" mass="3621">MKGFKMLGHMSGAGLAVLPMSRLVPGHAKGDAFHA</sequence>
<organism evidence="1 2">
    <name type="scientific">Novosphingobium taihuense</name>
    <dbReference type="NCBI Taxonomy" id="260085"/>
    <lineage>
        <taxon>Bacteria</taxon>
        <taxon>Pseudomonadati</taxon>
        <taxon>Pseudomonadota</taxon>
        <taxon>Alphaproteobacteria</taxon>
        <taxon>Sphingomonadales</taxon>
        <taxon>Sphingomonadaceae</taxon>
        <taxon>Novosphingobium</taxon>
    </lineage>
</organism>
<evidence type="ECO:0000313" key="2">
    <source>
        <dbReference type="Proteomes" id="UP000538566"/>
    </source>
</evidence>
<name>A0A7W7AAS9_9SPHN</name>
<dbReference type="EMBL" id="JACHOA010000003">
    <property type="protein sequence ID" value="MBB4613447.1"/>
    <property type="molecule type" value="Genomic_DNA"/>
</dbReference>
<dbReference type="Proteomes" id="UP000538566">
    <property type="component" value="Unassembled WGS sequence"/>
</dbReference>
<protein>
    <submittedName>
        <fullName evidence="1">Uncharacterized protein</fullName>
    </submittedName>
</protein>
<accession>A0A7W7AAS9</accession>
<keyword evidence="2" id="KW-1185">Reference proteome</keyword>
<comment type="caution">
    <text evidence="1">The sequence shown here is derived from an EMBL/GenBank/DDBJ whole genome shotgun (WGS) entry which is preliminary data.</text>
</comment>
<dbReference type="AlphaFoldDB" id="A0A7W7AAS9"/>
<gene>
    <name evidence="1" type="ORF">GGR37_001722</name>
</gene>
<reference evidence="1 2" key="1">
    <citation type="submission" date="2020-08" db="EMBL/GenBank/DDBJ databases">
        <title>Genomic Encyclopedia of Type Strains, Phase IV (KMG-IV): sequencing the most valuable type-strain genomes for metagenomic binning, comparative biology and taxonomic classification.</title>
        <authorList>
            <person name="Goeker M."/>
        </authorList>
    </citation>
    <scope>NUCLEOTIDE SEQUENCE [LARGE SCALE GENOMIC DNA]</scope>
    <source>
        <strain evidence="1 2">DSM 17507</strain>
    </source>
</reference>
<proteinExistence type="predicted"/>